<accession>A0A1T2KZH3</accession>
<sequence length="148" mass="17088">MRLDNLVIERISSPYLDGDRKIEAWQIEQVDIEGDELNAIVSMSSYCVSDADTDGFHLSYITALEFVSQLQIIYMHVWAGLEKKTQEAWMVECRMKSHSPIRNPNAIKVHMTASRMRKRGDVYYCIADHRVTDDQGGLFEIWIKALMS</sequence>
<reference evidence="1 2" key="1">
    <citation type="submission" date="2016-11" db="EMBL/GenBank/DDBJ databases">
        <title>Mixed transmission modes and dynamic genome evolution in an obligate animal-bacterial symbiosis.</title>
        <authorList>
            <person name="Russell S.L."/>
            <person name="Corbett-Detig R.B."/>
            <person name="Cavanaugh C.M."/>
        </authorList>
    </citation>
    <scope>NUCLEOTIDE SEQUENCE [LARGE SCALE GENOMIC DNA]</scope>
    <source>
        <strain evidence="1">Sp-SM6</strain>
    </source>
</reference>
<evidence type="ECO:0000313" key="1">
    <source>
        <dbReference type="EMBL" id="OOZ38232.1"/>
    </source>
</evidence>
<keyword evidence="2" id="KW-1185">Reference proteome</keyword>
<proteinExistence type="predicted"/>
<dbReference type="OrthoDB" id="9255799at2"/>
<comment type="caution">
    <text evidence="1">The sequence shown here is derived from an EMBL/GenBank/DDBJ whole genome shotgun (WGS) entry which is preliminary data.</text>
</comment>
<evidence type="ECO:0000313" key="2">
    <source>
        <dbReference type="Proteomes" id="UP000190198"/>
    </source>
</evidence>
<name>A0A1T2KZH3_9GAMM</name>
<dbReference type="RefSeq" id="WP_078477430.1">
    <property type="nucleotide sequence ID" value="NZ_MPRK01000201.1"/>
</dbReference>
<dbReference type="Proteomes" id="UP000190198">
    <property type="component" value="Unassembled WGS sequence"/>
</dbReference>
<gene>
    <name evidence="1" type="ORF">BOW52_09000</name>
</gene>
<dbReference type="AlphaFoldDB" id="A0A1T2KZH3"/>
<protein>
    <submittedName>
        <fullName evidence="1">Uncharacterized protein</fullName>
    </submittedName>
</protein>
<dbReference type="EMBL" id="MPRK01000201">
    <property type="protein sequence ID" value="OOZ38232.1"/>
    <property type="molecule type" value="Genomic_DNA"/>
</dbReference>
<organism evidence="1 2">
    <name type="scientific">Solemya elarraichensis gill symbiont</name>
    <dbReference type="NCBI Taxonomy" id="1918949"/>
    <lineage>
        <taxon>Bacteria</taxon>
        <taxon>Pseudomonadati</taxon>
        <taxon>Pseudomonadota</taxon>
        <taxon>Gammaproteobacteria</taxon>
        <taxon>sulfur-oxidizing symbionts</taxon>
    </lineage>
</organism>